<dbReference type="Proteomes" id="UP000014680">
    <property type="component" value="Unassembled WGS sequence"/>
</dbReference>
<dbReference type="GeneID" id="14893985"/>
<gene>
    <name evidence="3" type="ORF">EIN_253040</name>
</gene>
<sequence length="83" mass="9362">SELYKVGVKKDVNFIYTEESNGDYGLAHIYCMMAIFATSMAVDSVVTRRPIQKKSGRVHKQLPQGAKSEKKDEEPSKEVQPEN</sequence>
<keyword evidence="2" id="KW-0812">Transmembrane</keyword>
<dbReference type="EMBL" id="KB206169">
    <property type="protein sequence ID" value="ELP95050.1"/>
    <property type="molecule type" value="Genomic_DNA"/>
</dbReference>
<evidence type="ECO:0000256" key="1">
    <source>
        <dbReference type="SAM" id="MobiDB-lite"/>
    </source>
</evidence>
<evidence type="ECO:0000313" key="4">
    <source>
        <dbReference type="Proteomes" id="UP000014680"/>
    </source>
</evidence>
<protein>
    <submittedName>
        <fullName evidence="3">Uncharacterized protein</fullName>
    </submittedName>
</protein>
<feature type="transmembrane region" description="Helical" evidence="2">
    <location>
        <begin position="27"/>
        <end position="46"/>
    </location>
</feature>
<dbReference type="RefSeq" id="XP_004261821.1">
    <property type="nucleotide sequence ID" value="XM_004261773.1"/>
</dbReference>
<evidence type="ECO:0000313" key="3">
    <source>
        <dbReference type="EMBL" id="ELP95050.1"/>
    </source>
</evidence>
<evidence type="ECO:0000256" key="2">
    <source>
        <dbReference type="SAM" id="Phobius"/>
    </source>
</evidence>
<organism evidence="3 4">
    <name type="scientific">Entamoeba invadens IP1</name>
    <dbReference type="NCBI Taxonomy" id="370355"/>
    <lineage>
        <taxon>Eukaryota</taxon>
        <taxon>Amoebozoa</taxon>
        <taxon>Evosea</taxon>
        <taxon>Archamoebae</taxon>
        <taxon>Mastigamoebida</taxon>
        <taxon>Entamoebidae</taxon>
        <taxon>Entamoeba</taxon>
    </lineage>
</organism>
<feature type="region of interest" description="Disordered" evidence="1">
    <location>
        <begin position="50"/>
        <end position="83"/>
    </location>
</feature>
<feature type="compositionally biased region" description="Basic and acidic residues" evidence="1">
    <location>
        <begin position="67"/>
        <end position="83"/>
    </location>
</feature>
<name>A0A0A1UER1_ENTIV</name>
<keyword evidence="2" id="KW-1133">Transmembrane helix</keyword>
<accession>A0A0A1UER1</accession>
<feature type="compositionally biased region" description="Basic residues" evidence="1">
    <location>
        <begin position="50"/>
        <end position="60"/>
    </location>
</feature>
<feature type="non-terminal residue" evidence="3">
    <location>
        <position position="1"/>
    </location>
</feature>
<keyword evidence="2" id="KW-0472">Membrane</keyword>
<proteinExistence type="predicted"/>
<keyword evidence="4" id="KW-1185">Reference proteome</keyword>
<dbReference type="AlphaFoldDB" id="A0A0A1UER1"/>
<dbReference type="KEGG" id="eiv:EIN_253040"/>
<dbReference type="VEuPathDB" id="AmoebaDB:EIN_253040"/>
<reference evidence="3 4" key="1">
    <citation type="submission" date="2012-10" db="EMBL/GenBank/DDBJ databases">
        <authorList>
            <person name="Zafar N."/>
            <person name="Inman J."/>
            <person name="Hall N."/>
            <person name="Lorenzi H."/>
            <person name="Caler E."/>
        </authorList>
    </citation>
    <scope>NUCLEOTIDE SEQUENCE [LARGE SCALE GENOMIC DNA]</scope>
    <source>
        <strain evidence="3 4">IP1</strain>
    </source>
</reference>